<organism evidence="1 2">
    <name type="scientific">Marilutibacter spongiae</name>
    <dbReference type="NCBI Taxonomy" id="2025720"/>
    <lineage>
        <taxon>Bacteria</taxon>
        <taxon>Pseudomonadati</taxon>
        <taxon>Pseudomonadota</taxon>
        <taxon>Gammaproteobacteria</taxon>
        <taxon>Lysobacterales</taxon>
        <taxon>Lysobacteraceae</taxon>
        <taxon>Marilutibacter</taxon>
    </lineage>
</organism>
<dbReference type="AlphaFoldDB" id="A0A7W3TJ52"/>
<evidence type="ECO:0008006" key="3">
    <source>
        <dbReference type="Google" id="ProtNLM"/>
    </source>
</evidence>
<dbReference type="EMBL" id="JACHTF010000002">
    <property type="protein sequence ID" value="MBB1059272.1"/>
    <property type="molecule type" value="Genomic_DNA"/>
</dbReference>
<evidence type="ECO:0000313" key="1">
    <source>
        <dbReference type="EMBL" id="MBB1059272.1"/>
    </source>
</evidence>
<reference evidence="1 2" key="1">
    <citation type="submission" date="2020-08" db="EMBL/GenBank/DDBJ databases">
        <authorList>
            <person name="Xu S."/>
            <person name="Li A."/>
        </authorList>
    </citation>
    <scope>NUCLEOTIDE SEQUENCE [LARGE SCALE GENOMIC DNA]</scope>
    <source>
        <strain evidence="1 2">119BY6-57</strain>
    </source>
</reference>
<comment type="caution">
    <text evidence="1">The sequence shown here is derived from an EMBL/GenBank/DDBJ whole genome shotgun (WGS) entry which is preliminary data.</text>
</comment>
<proteinExistence type="predicted"/>
<accession>A0A7W3TJ52</accession>
<dbReference type="Proteomes" id="UP000523196">
    <property type="component" value="Unassembled WGS sequence"/>
</dbReference>
<sequence>MHDTKEATAPLPHNARVLTQAEEKRLDIYLYHSPKANGRLVTVVEPCRLAIALALEFDPDVTAFVERPRFIVADDQNVELCFWIRRSDNSEQYLLFRRQNKPTVQAVRKEERLCASVLAACKKSGISLSIRKAASIATDRVANATRLEMLPYVQAATTLHSIDVLVPAIMQHMQIYRTSSFYGLERSLPPFDWRDVRSATCALIHQGRLRIDPAQRLTTATAVHLMEKDNA</sequence>
<protein>
    <recommendedName>
        <fullName evidence="3">TnsA endonuclease N-terminal domain-containing protein</fullName>
    </recommendedName>
</protein>
<name>A0A7W3TJ52_9GAMM</name>
<keyword evidence="2" id="KW-1185">Reference proteome</keyword>
<dbReference type="RefSeq" id="WP_182684936.1">
    <property type="nucleotide sequence ID" value="NZ_JACHTF010000002.1"/>
</dbReference>
<gene>
    <name evidence="1" type="ORF">H4F98_01655</name>
</gene>
<evidence type="ECO:0000313" key="2">
    <source>
        <dbReference type="Proteomes" id="UP000523196"/>
    </source>
</evidence>